<feature type="domain" description="HPt" evidence="3">
    <location>
        <begin position="19"/>
        <end position="112"/>
    </location>
</feature>
<name>A0ABD4XFE7_9RHOB</name>
<dbReference type="Gene3D" id="1.20.120.160">
    <property type="entry name" value="HPT domain"/>
    <property type="match status" value="1"/>
</dbReference>
<dbReference type="Proteomes" id="UP001218364">
    <property type="component" value="Unassembled WGS sequence"/>
</dbReference>
<proteinExistence type="predicted"/>
<keyword evidence="1" id="KW-0902">Two-component regulatory system</keyword>
<gene>
    <name evidence="4" type="ORF">PXK24_21660</name>
</gene>
<feature type="modified residue" description="Phosphohistidine" evidence="2">
    <location>
        <position position="58"/>
    </location>
</feature>
<accession>A0ABD4XFE7</accession>
<evidence type="ECO:0000313" key="5">
    <source>
        <dbReference type="Proteomes" id="UP001218364"/>
    </source>
</evidence>
<dbReference type="RefSeq" id="WP_274830401.1">
    <property type="nucleotide sequence ID" value="NZ_JARCJE010000004.1"/>
</dbReference>
<keyword evidence="2" id="KW-0597">Phosphoprotein</keyword>
<evidence type="ECO:0000259" key="3">
    <source>
        <dbReference type="PROSITE" id="PS50894"/>
    </source>
</evidence>
<dbReference type="GO" id="GO:0004672">
    <property type="term" value="F:protein kinase activity"/>
    <property type="evidence" value="ECO:0007669"/>
    <property type="project" value="UniProtKB-ARBA"/>
</dbReference>
<dbReference type="AlphaFoldDB" id="A0ABD4XFE7"/>
<comment type="caution">
    <text evidence="4">The sequence shown here is derived from an EMBL/GenBank/DDBJ whole genome shotgun (WGS) entry which is preliminary data.</text>
</comment>
<organism evidence="4 5">
    <name type="scientific">Phaeobacter gallaeciensis</name>
    <dbReference type="NCBI Taxonomy" id="60890"/>
    <lineage>
        <taxon>Bacteria</taxon>
        <taxon>Pseudomonadati</taxon>
        <taxon>Pseudomonadota</taxon>
        <taxon>Alphaproteobacteria</taxon>
        <taxon>Rhodobacterales</taxon>
        <taxon>Roseobacteraceae</taxon>
        <taxon>Phaeobacter</taxon>
    </lineage>
</organism>
<protein>
    <submittedName>
        <fullName evidence="4">Hpt domain-containing protein</fullName>
    </submittedName>
</protein>
<evidence type="ECO:0000256" key="2">
    <source>
        <dbReference type="PROSITE-ProRule" id="PRU00110"/>
    </source>
</evidence>
<dbReference type="SUPFAM" id="SSF47226">
    <property type="entry name" value="Histidine-containing phosphotransfer domain, HPT domain"/>
    <property type="match status" value="1"/>
</dbReference>
<dbReference type="InterPro" id="IPR008207">
    <property type="entry name" value="Sig_transdc_His_kin_Hpt_dom"/>
</dbReference>
<dbReference type="Pfam" id="PF01627">
    <property type="entry name" value="Hpt"/>
    <property type="match status" value="1"/>
</dbReference>
<evidence type="ECO:0000313" key="4">
    <source>
        <dbReference type="EMBL" id="MDE4168273.1"/>
    </source>
</evidence>
<reference evidence="4 5" key="1">
    <citation type="submission" date="2023-02" db="EMBL/GenBank/DDBJ databases">
        <title>Population genomics of bacteria associated with diatom.</title>
        <authorList>
            <person name="Xie J."/>
            <person name="Wang H."/>
        </authorList>
    </citation>
    <scope>NUCLEOTIDE SEQUENCE [LARGE SCALE GENOMIC DNA]</scope>
    <source>
        <strain evidence="4 5">PT47_8</strain>
    </source>
</reference>
<sequence length="112" mass="12527">MKGKKIDELQFSCMVAAVGVDEIQRLLDKYDQDAKTMVTQLREGILSGDMATCNRLIHALKGVSSNFGFSSVNYSLDQLRKITSRVDADISSLEFEIEGSIRKAEEIVFSFK</sequence>
<dbReference type="GO" id="GO:0000160">
    <property type="term" value="P:phosphorelay signal transduction system"/>
    <property type="evidence" value="ECO:0007669"/>
    <property type="project" value="UniProtKB-KW"/>
</dbReference>
<dbReference type="EMBL" id="JARCJK010000041">
    <property type="protein sequence ID" value="MDE4168273.1"/>
    <property type="molecule type" value="Genomic_DNA"/>
</dbReference>
<dbReference type="InterPro" id="IPR036641">
    <property type="entry name" value="HPT_dom_sf"/>
</dbReference>
<evidence type="ECO:0000256" key="1">
    <source>
        <dbReference type="ARBA" id="ARBA00023012"/>
    </source>
</evidence>
<dbReference type="PROSITE" id="PS50894">
    <property type="entry name" value="HPT"/>
    <property type="match status" value="1"/>
</dbReference>